<dbReference type="AlphaFoldDB" id="A0A1M5M6Y1"/>
<dbReference type="Gene3D" id="1.20.1260.100">
    <property type="entry name" value="TspO/MBR protein"/>
    <property type="match status" value="1"/>
</dbReference>
<dbReference type="GO" id="GO:0016020">
    <property type="term" value="C:membrane"/>
    <property type="evidence" value="ECO:0007669"/>
    <property type="project" value="UniProtKB-SubCell"/>
</dbReference>
<keyword evidence="3 6" id="KW-0812">Transmembrane</keyword>
<dbReference type="STRING" id="1121321.SAMN04488530_10647"/>
<dbReference type="RefSeq" id="WP_073124601.1">
    <property type="nucleotide sequence ID" value="NZ_BAABCH010000022.1"/>
</dbReference>
<name>A0A1M5M6Y1_9FIRM</name>
<protein>
    <submittedName>
        <fullName evidence="7">TspO and MBR related proteins</fullName>
    </submittedName>
</protein>
<keyword evidence="4 6" id="KW-1133">Transmembrane helix</keyword>
<keyword evidence="8" id="KW-1185">Reference proteome</keyword>
<keyword evidence="5 6" id="KW-0472">Membrane</keyword>
<accession>A0A1M5M6Y1</accession>
<gene>
    <name evidence="7" type="ORF">SAMN04488530_10647</name>
</gene>
<evidence type="ECO:0000256" key="5">
    <source>
        <dbReference type="ARBA" id="ARBA00023136"/>
    </source>
</evidence>
<dbReference type="PANTHER" id="PTHR10057">
    <property type="entry name" value="PERIPHERAL-TYPE BENZODIAZEPINE RECEPTOR"/>
    <property type="match status" value="1"/>
</dbReference>
<comment type="similarity">
    <text evidence="2">Belongs to the TspO/BZRP family.</text>
</comment>
<evidence type="ECO:0000256" key="1">
    <source>
        <dbReference type="ARBA" id="ARBA00004141"/>
    </source>
</evidence>
<comment type="subcellular location">
    <subcellularLocation>
        <location evidence="1">Membrane</location>
        <topology evidence="1">Multi-pass membrane protein</topology>
    </subcellularLocation>
</comment>
<dbReference type="Pfam" id="PF03073">
    <property type="entry name" value="TspO_MBR"/>
    <property type="match status" value="1"/>
</dbReference>
<evidence type="ECO:0000313" key="8">
    <source>
        <dbReference type="Proteomes" id="UP000243255"/>
    </source>
</evidence>
<sequence>MIISIKEVKKFIISIFIPLALGFSSSFLAGAISGGDISTYYSQLIKPSFAPPSAVFGIVWTILYILMGISAYKIMSKGYERPKVRDAMFYYWLQLILNFIWSILFFGFDLKFTALIDLILIIIFVIIMIVRFAKIDKKAAYMNIPYLIWLFYALVLNYLIWIINK</sequence>
<dbReference type="OrthoDB" id="9795496at2"/>
<feature type="transmembrane region" description="Helical" evidence="6">
    <location>
        <begin position="87"/>
        <end position="108"/>
    </location>
</feature>
<evidence type="ECO:0000256" key="4">
    <source>
        <dbReference type="ARBA" id="ARBA00022989"/>
    </source>
</evidence>
<evidence type="ECO:0000256" key="6">
    <source>
        <dbReference type="SAM" id="Phobius"/>
    </source>
</evidence>
<dbReference type="InterPro" id="IPR038330">
    <property type="entry name" value="TspO/MBR-related_sf"/>
</dbReference>
<dbReference type="PIRSF" id="PIRSF005859">
    <property type="entry name" value="PBR"/>
    <property type="match status" value="1"/>
</dbReference>
<dbReference type="PANTHER" id="PTHR10057:SF0">
    <property type="entry name" value="TRANSLOCATOR PROTEIN"/>
    <property type="match status" value="1"/>
</dbReference>
<evidence type="ECO:0000256" key="2">
    <source>
        <dbReference type="ARBA" id="ARBA00007524"/>
    </source>
</evidence>
<reference evidence="8" key="1">
    <citation type="submission" date="2016-11" db="EMBL/GenBank/DDBJ databases">
        <authorList>
            <person name="Varghese N."/>
            <person name="Submissions S."/>
        </authorList>
    </citation>
    <scope>NUCLEOTIDE SEQUENCE [LARGE SCALE GENOMIC DNA]</scope>
    <source>
        <strain evidence="8">DSM 2635</strain>
    </source>
</reference>
<proteinExistence type="inferred from homology"/>
<evidence type="ECO:0000256" key="3">
    <source>
        <dbReference type="ARBA" id="ARBA00022692"/>
    </source>
</evidence>
<dbReference type="Proteomes" id="UP000243255">
    <property type="component" value="Unassembled WGS sequence"/>
</dbReference>
<dbReference type="FunFam" id="1.20.1260.100:FF:000001">
    <property type="entry name" value="translocator protein 2"/>
    <property type="match status" value="1"/>
</dbReference>
<feature type="transmembrane region" description="Helical" evidence="6">
    <location>
        <begin position="114"/>
        <end position="132"/>
    </location>
</feature>
<feature type="transmembrane region" description="Helical" evidence="6">
    <location>
        <begin position="54"/>
        <end position="75"/>
    </location>
</feature>
<organism evidence="7 8">
    <name type="scientific">Asaccharospora irregularis DSM 2635</name>
    <dbReference type="NCBI Taxonomy" id="1121321"/>
    <lineage>
        <taxon>Bacteria</taxon>
        <taxon>Bacillati</taxon>
        <taxon>Bacillota</taxon>
        <taxon>Clostridia</taxon>
        <taxon>Peptostreptococcales</taxon>
        <taxon>Peptostreptococcaceae</taxon>
        <taxon>Asaccharospora</taxon>
    </lineage>
</organism>
<feature type="transmembrane region" description="Helical" evidence="6">
    <location>
        <begin position="144"/>
        <end position="163"/>
    </location>
</feature>
<evidence type="ECO:0000313" key="7">
    <source>
        <dbReference type="EMBL" id="SHG72699.1"/>
    </source>
</evidence>
<dbReference type="GO" id="GO:0033013">
    <property type="term" value="P:tetrapyrrole metabolic process"/>
    <property type="evidence" value="ECO:0007669"/>
    <property type="project" value="UniProtKB-ARBA"/>
</dbReference>
<feature type="transmembrane region" description="Helical" evidence="6">
    <location>
        <begin position="12"/>
        <end position="34"/>
    </location>
</feature>
<dbReference type="InterPro" id="IPR004307">
    <property type="entry name" value="TspO_MBR"/>
</dbReference>
<dbReference type="CDD" id="cd15904">
    <property type="entry name" value="TSPO_MBR"/>
    <property type="match status" value="1"/>
</dbReference>
<dbReference type="EMBL" id="FQWX01000006">
    <property type="protein sequence ID" value="SHG72699.1"/>
    <property type="molecule type" value="Genomic_DNA"/>
</dbReference>